<evidence type="ECO:0000256" key="5">
    <source>
        <dbReference type="ARBA" id="ARBA00022679"/>
    </source>
</evidence>
<dbReference type="HAMAP" id="MF_00409">
    <property type="entry name" value="LpxK"/>
    <property type="match status" value="1"/>
</dbReference>
<organism evidence="10 11">
    <name type="scientific">Riccia sorocarpa</name>
    <dbReference type="NCBI Taxonomy" id="122646"/>
    <lineage>
        <taxon>Eukaryota</taxon>
        <taxon>Viridiplantae</taxon>
        <taxon>Streptophyta</taxon>
        <taxon>Embryophyta</taxon>
        <taxon>Marchantiophyta</taxon>
        <taxon>Marchantiopsida</taxon>
        <taxon>Marchantiidae</taxon>
        <taxon>Marchantiales</taxon>
        <taxon>Ricciaceae</taxon>
        <taxon>Riccia</taxon>
    </lineage>
</organism>
<name>A0ABD3GE62_9MARC</name>
<accession>A0ABD3GE62</accession>
<dbReference type="PANTHER" id="PTHR42724:SF1">
    <property type="entry name" value="TETRAACYLDISACCHARIDE 4'-KINASE, MITOCHONDRIAL-RELATED"/>
    <property type="match status" value="1"/>
</dbReference>
<evidence type="ECO:0000256" key="7">
    <source>
        <dbReference type="ARBA" id="ARBA00022777"/>
    </source>
</evidence>
<keyword evidence="5" id="KW-0808">Transferase</keyword>
<keyword evidence="6" id="KW-0547">Nucleotide-binding</keyword>
<dbReference type="GO" id="GO:0009029">
    <property type="term" value="F:lipid-A 4'-kinase activity"/>
    <property type="evidence" value="ECO:0007669"/>
    <property type="project" value="UniProtKB-EC"/>
</dbReference>
<keyword evidence="8" id="KW-0067">ATP-binding</keyword>
<evidence type="ECO:0000313" key="10">
    <source>
        <dbReference type="EMBL" id="KAL3677475.1"/>
    </source>
</evidence>
<dbReference type="GO" id="GO:0016020">
    <property type="term" value="C:membrane"/>
    <property type="evidence" value="ECO:0007669"/>
    <property type="project" value="GOC"/>
</dbReference>
<dbReference type="EC" id="2.7.1.130" evidence="2"/>
<evidence type="ECO:0000256" key="1">
    <source>
        <dbReference type="ARBA" id="ARBA00004870"/>
    </source>
</evidence>
<gene>
    <name evidence="10" type="ORF">R1sor_027423</name>
</gene>
<sequence length="454" mass="50905">MFRRIREGVVRIAKTSESDSNALPVLEKSLQPLLSTASVIYCGLSFVRRLLYRNGFLTQTRLPVPVVSVGNITWGGNGKTPMVETLSRWFLGAGICPLILTRGYAGGDEAQMLQMHLEGSCAKLGVGVNRVEIAHEILFKYGILSSQQRTEKAESLNVEYDDNSTKVWRSREGKIGVAIIDDGMQVVNALCFDQCRFFTAIELWVHTVQLSFNGHVMLQHLPLARDLEVVMVNVISLWGNQRTIPRGPLRESLGELRRADVVVLHHADLVSEERVQGIKDELSEHLRQDSIVICSSMSPQYLYRPPAPATEAGLQPRIQTHSRLPLDTLKNSVVLSVSGVGCPEALSLILERLGAHHVERMDYVDHHSFDMKDIQDVERRCVKLQAQFQGRAVLLVLTEKDYVREPFIWSKVSFVKVFILHACLRLISCTSSLVDFRKVLVKVASSSLIEGDIR</sequence>
<dbReference type="Proteomes" id="UP001633002">
    <property type="component" value="Unassembled WGS sequence"/>
</dbReference>
<evidence type="ECO:0000256" key="9">
    <source>
        <dbReference type="ARBA" id="ARBA00023098"/>
    </source>
</evidence>
<keyword evidence="9" id="KW-0443">Lipid metabolism</keyword>
<proteinExistence type="inferred from homology"/>
<dbReference type="GO" id="GO:0005524">
    <property type="term" value="F:ATP binding"/>
    <property type="evidence" value="ECO:0007669"/>
    <property type="project" value="UniProtKB-KW"/>
</dbReference>
<dbReference type="AlphaFoldDB" id="A0ABD3GE62"/>
<evidence type="ECO:0000256" key="4">
    <source>
        <dbReference type="ARBA" id="ARBA00022556"/>
    </source>
</evidence>
<dbReference type="GO" id="GO:0009245">
    <property type="term" value="P:lipid A biosynthetic process"/>
    <property type="evidence" value="ECO:0007669"/>
    <property type="project" value="UniProtKB-KW"/>
</dbReference>
<dbReference type="Pfam" id="PF02606">
    <property type="entry name" value="LpxK"/>
    <property type="match status" value="2"/>
</dbReference>
<protein>
    <recommendedName>
        <fullName evidence="2">tetraacyldisaccharide 4'-kinase</fullName>
        <ecNumber evidence="2">2.7.1.130</ecNumber>
    </recommendedName>
</protein>
<comment type="pathway">
    <text evidence="1">Glycolipid biosynthesis; lipid IV(A) biosynthesis; lipid IV(A) from (3R)-3-hydroxytetradecanoyl-[acyl-carrier-protein] and UDP-N-acetyl-alpha-D-glucosamine: step 6/6.</text>
</comment>
<evidence type="ECO:0000313" key="11">
    <source>
        <dbReference type="Proteomes" id="UP001633002"/>
    </source>
</evidence>
<evidence type="ECO:0000256" key="8">
    <source>
        <dbReference type="ARBA" id="ARBA00022840"/>
    </source>
</evidence>
<comment type="caution">
    <text evidence="10">The sequence shown here is derived from an EMBL/GenBank/DDBJ whole genome shotgun (WGS) entry which is preliminary data.</text>
</comment>
<keyword evidence="7" id="KW-0418">Kinase</keyword>
<reference evidence="10 11" key="1">
    <citation type="submission" date="2024-09" db="EMBL/GenBank/DDBJ databases">
        <title>Chromosome-scale assembly of Riccia sorocarpa.</title>
        <authorList>
            <person name="Paukszto L."/>
        </authorList>
    </citation>
    <scope>NUCLEOTIDE SEQUENCE [LARGE SCALE GENOMIC DNA]</scope>
    <source>
        <strain evidence="10">LP-2024</strain>
        <tissue evidence="10">Aerial parts of the thallus</tissue>
    </source>
</reference>
<keyword evidence="4" id="KW-0441">Lipid A biosynthesis</keyword>
<keyword evidence="3" id="KW-0444">Lipid biosynthesis</keyword>
<evidence type="ECO:0000256" key="6">
    <source>
        <dbReference type="ARBA" id="ARBA00022741"/>
    </source>
</evidence>
<evidence type="ECO:0000256" key="2">
    <source>
        <dbReference type="ARBA" id="ARBA00012071"/>
    </source>
</evidence>
<evidence type="ECO:0000256" key="3">
    <source>
        <dbReference type="ARBA" id="ARBA00022516"/>
    </source>
</evidence>
<dbReference type="PANTHER" id="PTHR42724">
    <property type="entry name" value="TETRAACYLDISACCHARIDE 4'-KINASE"/>
    <property type="match status" value="1"/>
</dbReference>
<dbReference type="InterPro" id="IPR003758">
    <property type="entry name" value="LpxK"/>
</dbReference>
<keyword evidence="11" id="KW-1185">Reference proteome</keyword>
<dbReference type="EMBL" id="JBJQOH010000008">
    <property type="protein sequence ID" value="KAL3677475.1"/>
    <property type="molecule type" value="Genomic_DNA"/>
</dbReference>